<proteinExistence type="predicted"/>
<comment type="caution">
    <text evidence="1">The sequence shown here is derived from an EMBL/GenBank/DDBJ whole genome shotgun (WGS) entry which is preliminary data.</text>
</comment>
<dbReference type="Pfam" id="PF09474">
    <property type="entry name" value="Type_III_YscX"/>
    <property type="match status" value="1"/>
</dbReference>
<evidence type="ECO:0000313" key="2">
    <source>
        <dbReference type="Proteomes" id="UP000660885"/>
    </source>
</evidence>
<dbReference type="Proteomes" id="UP000660885">
    <property type="component" value="Unassembled WGS sequence"/>
</dbReference>
<keyword evidence="2" id="KW-1185">Reference proteome</keyword>
<organism evidence="1 2">
    <name type="scientific">Belnapia arida</name>
    <dbReference type="NCBI Taxonomy" id="2804533"/>
    <lineage>
        <taxon>Bacteria</taxon>
        <taxon>Pseudomonadati</taxon>
        <taxon>Pseudomonadota</taxon>
        <taxon>Alphaproteobacteria</taxon>
        <taxon>Acetobacterales</taxon>
        <taxon>Roseomonadaceae</taxon>
        <taxon>Belnapia</taxon>
    </lineage>
</organism>
<reference evidence="1 2" key="1">
    <citation type="submission" date="2021-01" db="EMBL/GenBank/DDBJ databases">
        <title>Belnapia mucosa sp. nov. and Belnapia arida sp. nov., isolated from the Tabernas Desert (Almeria, Spain).</title>
        <authorList>
            <person name="Molina-Menor E."/>
            <person name="Vidal-Verdu A."/>
            <person name="Calonge A."/>
            <person name="Satari L."/>
            <person name="Pereto J."/>
            <person name="Porcar M."/>
        </authorList>
    </citation>
    <scope>NUCLEOTIDE SEQUENCE [LARGE SCALE GENOMIC DNA]</scope>
    <source>
        <strain evidence="1 2">T18</strain>
    </source>
</reference>
<protein>
    <submittedName>
        <fullName evidence="1">Uncharacterized protein</fullName>
    </submittedName>
</protein>
<dbReference type="RefSeq" id="WP_202833265.1">
    <property type="nucleotide sequence ID" value="NZ_JAETWB010000010.1"/>
</dbReference>
<name>A0ABS1U643_9PROT</name>
<dbReference type="InterPro" id="IPR012672">
    <property type="entry name" value="T3SS_YscX"/>
</dbReference>
<accession>A0ABS1U643</accession>
<dbReference type="EMBL" id="JAETWB010000010">
    <property type="protein sequence ID" value="MBL6080025.1"/>
    <property type="molecule type" value="Genomic_DNA"/>
</dbReference>
<gene>
    <name evidence="1" type="ORF">JMJ56_18550</name>
</gene>
<evidence type="ECO:0000313" key="1">
    <source>
        <dbReference type="EMBL" id="MBL6080025.1"/>
    </source>
</evidence>
<sequence>MTQGVDERFPAFNIGLVSVRRALPAARLPEEGSAPALDTQSVVHLDALFGAKGVDELLDAASVPTLTDARAVDPAHYHEALDRARALMRDLANRHAGVQRRVFSEARAVLESVEADSRVLDEACRSLLRG</sequence>